<evidence type="ECO:0000256" key="7">
    <source>
        <dbReference type="ARBA" id="ARBA00023251"/>
    </source>
</evidence>
<keyword evidence="4 8" id="KW-0812">Transmembrane</keyword>
<evidence type="ECO:0000256" key="3">
    <source>
        <dbReference type="ARBA" id="ARBA00022475"/>
    </source>
</evidence>
<evidence type="ECO:0000256" key="4">
    <source>
        <dbReference type="ARBA" id="ARBA00022692"/>
    </source>
</evidence>
<feature type="transmembrane region" description="Helical" evidence="8">
    <location>
        <begin position="76"/>
        <end position="96"/>
    </location>
</feature>
<evidence type="ECO:0000313" key="11">
    <source>
        <dbReference type="Proteomes" id="UP000482800"/>
    </source>
</evidence>
<dbReference type="RefSeq" id="WP_246273248.1">
    <property type="nucleotide sequence ID" value="NZ_BLPF01000001.1"/>
</dbReference>
<feature type="transmembrane region" description="Helical" evidence="8">
    <location>
        <begin position="167"/>
        <end position="190"/>
    </location>
</feature>
<sequence length="195" mass="20797">MPGVLVLGIVITTMDAGIGLNMDFDRGTYDRIRSLPVWRPAAIAGRMAGDAVRYAFATVAPLLLGLALGFRPDGGFGGVLLALLYLQLLAFSVAWIWTLVGAIVRSHVAAQTMIVMLNTMVVFTSNVVAPSESMPGWLQAVISANPVTHATTMVRGLMHGTLTGEQATAGILACAVLIALFAPATVYFYYRRGRR</sequence>
<proteinExistence type="inferred from homology"/>
<keyword evidence="11" id="KW-1185">Reference proteome</keyword>
<name>A0A6V8K3A2_9ACTN</name>
<keyword evidence="6 8" id="KW-0472">Membrane</keyword>
<evidence type="ECO:0000313" key="10">
    <source>
        <dbReference type="EMBL" id="GFJ76841.1"/>
    </source>
</evidence>
<dbReference type="InterPro" id="IPR051328">
    <property type="entry name" value="T7SS_ABC-Transporter"/>
</dbReference>
<dbReference type="EMBL" id="BLPF01000001">
    <property type="protein sequence ID" value="GFJ76841.1"/>
    <property type="molecule type" value="Genomic_DNA"/>
</dbReference>
<evidence type="ECO:0000256" key="2">
    <source>
        <dbReference type="ARBA" id="ARBA00007783"/>
    </source>
</evidence>
<dbReference type="PANTHER" id="PTHR43077:SF8">
    <property type="entry name" value="DOXORUBICIN RESISTANCE ABC TRANSPORTER PERMEASE PROTEIN DRRB"/>
    <property type="match status" value="1"/>
</dbReference>
<comment type="similarity">
    <text evidence="2">Belongs to the ABC-2 integral membrane protein family.</text>
</comment>
<evidence type="ECO:0000259" key="9">
    <source>
        <dbReference type="Pfam" id="PF01061"/>
    </source>
</evidence>
<dbReference type="InterPro" id="IPR000412">
    <property type="entry name" value="ABC_2_transport"/>
</dbReference>
<keyword evidence="5 8" id="KW-1133">Transmembrane helix</keyword>
<organism evidence="10 11">
    <name type="scientific">Phytohabitans houttuyneae</name>
    <dbReference type="NCBI Taxonomy" id="1076126"/>
    <lineage>
        <taxon>Bacteria</taxon>
        <taxon>Bacillati</taxon>
        <taxon>Actinomycetota</taxon>
        <taxon>Actinomycetes</taxon>
        <taxon>Micromonosporales</taxon>
        <taxon>Micromonosporaceae</taxon>
    </lineage>
</organism>
<feature type="domain" description="ABC-2 type transporter transmembrane" evidence="9">
    <location>
        <begin position="3"/>
        <end position="158"/>
    </location>
</feature>
<keyword evidence="7" id="KW-0046">Antibiotic resistance</keyword>
<keyword evidence="3" id="KW-1003">Cell membrane</keyword>
<dbReference type="InterPro" id="IPR013525">
    <property type="entry name" value="ABC2_TM"/>
</dbReference>
<dbReference type="Pfam" id="PF01061">
    <property type="entry name" value="ABC2_membrane"/>
    <property type="match status" value="1"/>
</dbReference>
<dbReference type="GO" id="GO:0140359">
    <property type="term" value="F:ABC-type transporter activity"/>
    <property type="evidence" value="ECO:0007669"/>
    <property type="project" value="InterPro"/>
</dbReference>
<reference evidence="10 11" key="1">
    <citation type="submission" date="2020-03" db="EMBL/GenBank/DDBJ databases">
        <title>Whole genome shotgun sequence of Phytohabitans houttuyneae NBRC 108639.</title>
        <authorList>
            <person name="Komaki H."/>
            <person name="Tamura T."/>
        </authorList>
    </citation>
    <scope>NUCLEOTIDE SEQUENCE [LARGE SCALE GENOMIC DNA]</scope>
    <source>
        <strain evidence="10 11">NBRC 108639</strain>
    </source>
</reference>
<evidence type="ECO:0000256" key="1">
    <source>
        <dbReference type="ARBA" id="ARBA00004651"/>
    </source>
</evidence>
<evidence type="ECO:0000256" key="6">
    <source>
        <dbReference type="ARBA" id="ARBA00023136"/>
    </source>
</evidence>
<dbReference type="GO" id="GO:0046677">
    <property type="term" value="P:response to antibiotic"/>
    <property type="evidence" value="ECO:0007669"/>
    <property type="project" value="UniProtKB-KW"/>
</dbReference>
<dbReference type="Proteomes" id="UP000482800">
    <property type="component" value="Unassembled WGS sequence"/>
</dbReference>
<dbReference type="PANTHER" id="PTHR43077">
    <property type="entry name" value="TRANSPORT PERMEASE YVFS-RELATED"/>
    <property type="match status" value="1"/>
</dbReference>
<feature type="transmembrane region" description="Helical" evidence="8">
    <location>
        <begin position="108"/>
        <end position="129"/>
    </location>
</feature>
<comment type="subcellular location">
    <subcellularLocation>
        <location evidence="1">Cell membrane</location>
        <topology evidence="1">Multi-pass membrane protein</topology>
    </subcellularLocation>
</comment>
<protein>
    <recommendedName>
        <fullName evidence="9">ABC-2 type transporter transmembrane domain-containing protein</fullName>
    </recommendedName>
</protein>
<evidence type="ECO:0000256" key="8">
    <source>
        <dbReference type="SAM" id="Phobius"/>
    </source>
</evidence>
<accession>A0A6V8K3A2</accession>
<reference evidence="10 11" key="2">
    <citation type="submission" date="2020-03" db="EMBL/GenBank/DDBJ databases">
        <authorList>
            <person name="Ichikawa N."/>
            <person name="Kimura A."/>
            <person name="Kitahashi Y."/>
            <person name="Uohara A."/>
        </authorList>
    </citation>
    <scope>NUCLEOTIDE SEQUENCE [LARGE SCALE GENOMIC DNA]</scope>
    <source>
        <strain evidence="10 11">NBRC 108639</strain>
    </source>
</reference>
<evidence type="ECO:0000256" key="5">
    <source>
        <dbReference type="ARBA" id="ARBA00022989"/>
    </source>
</evidence>
<dbReference type="AlphaFoldDB" id="A0A6V8K3A2"/>
<feature type="transmembrane region" description="Helical" evidence="8">
    <location>
        <begin position="6"/>
        <end position="24"/>
    </location>
</feature>
<dbReference type="GO" id="GO:0043190">
    <property type="term" value="C:ATP-binding cassette (ABC) transporter complex"/>
    <property type="evidence" value="ECO:0007669"/>
    <property type="project" value="InterPro"/>
</dbReference>
<comment type="caution">
    <text evidence="10">The sequence shown here is derived from an EMBL/GenBank/DDBJ whole genome shotgun (WGS) entry which is preliminary data.</text>
</comment>
<dbReference type="PRINTS" id="PR00164">
    <property type="entry name" value="ABC2TRNSPORT"/>
</dbReference>
<gene>
    <name evidence="10" type="ORF">Phou_010210</name>
</gene>
<feature type="transmembrane region" description="Helical" evidence="8">
    <location>
        <begin position="51"/>
        <end position="70"/>
    </location>
</feature>